<evidence type="ECO:0000313" key="2">
    <source>
        <dbReference type="Proteomes" id="UP000678499"/>
    </source>
</evidence>
<accession>A0A7R9BKB5</accession>
<gene>
    <name evidence="1" type="ORF">NMOB1V02_LOCUS4660</name>
</gene>
<reference evidence="1" key="1">
    <citation type="submission" date="2020-11" db="EMBL/GenBank/DDBJ databases">
        <authorList>
            <person name="Tran Van P."/>
        </authorList>
    </citation>
    <scope>NUCLEOTIDE SEQUENCE</scope>
</reference>
<evidence type="ECO:0000313" key="1">
    <source>
        <dbReference type="EMBL" id="CAD7276912.1"/>
    </source>
</evidence>
<protein>
    <submittedName>
        <fullName evidence="1">Uncharacterized protein</fullName>
    </submittedName>
</protein>
<keyword evidence="2" id="KW-1185">Reference proteome</keyword>
<dbReference type="AlphaFoldDB" id="A0A7R9BKB5"/>
<dbReference type="EMBL" id="CAJPEX010000748">
    <property type="protein sequence ID" value="CAG0917064.1"/>
    <property type="molecule type" value="Genomic_DNA"/>
</dbReference>
<sequence>MDRKNLYAPPSSIPDIRAGLRAGSKMGATQVQIPFSEKMAISLASGVIMAVCVMISQRLFGQMWIGVILGTLFSTKFLHSRFDQPKLAQVSEALGRFAGKRRLNRRYEGSSCWHRDSCQRGQPCV</sequence>
<dbReference type="EMBL" id="OA882785">
    <property type="protein sequence ID" value="CAD7276912.1"/>
    <property type="molecule type" value="Genomic_DNA"/>
</dbReference>
<organism evidence="1">
    <name type="scientific">Notodromas monacha</name>
    <dbReference type="NCBI Taxonomy" id="399045"/>
    <lineage>
        <taxon>Eukaryota</taxon>
        <taxon>Metazoa</taxon>
        <taxon>Ecdysozoa</taxon>
        <taxon>Arthropoda</taxon>
        <taxon>Crustacea</taxon>
        <taxon>Oligostraca</taxon>
        <taxon>Ostracoda</taxon>
        <taxon>Podocopa</taxon>
        <taxon>Podocopida</taxon>
        <taxon>Cypridocopina</taxon>
        <taxon>Cypridoidea</taxon>
        <taxon>Cyprididae</taxon>
        <taxon>Notodromas</taxon>
    </lineage>
</organism>
<dbReference type="Proteomes" id="UP000678499">
    <property type="component" value="Unassembled WGS sequence"/>
</dbReference>
<proteinExistence type="predicted"/>
<name>A0A7R9BKB5_9CRUS</name>